<dbReference type="InterPro" id="IPR025411">
    <property type="entry name" value="DUF4136"/>
</dbReference>
<evidence type="ECO:0000259" key="1">
    <source>
        <dbReference type="Pfam" id="PF13590"/>
    </source>
</evidence>
<evidence type="ECO:0000313" key="3">
    <source>
        <dbReference type="Proteomes" id="UP000091926"/>
    </source>
</evidence>
<dbReference type="Pfam" id="PF13590">
    <property type="entry name" value="DUF4136"/>
    <property type="match status" value="1"/>
</dbReference>
<dbReference type="OrthoDB" id="8940851at2"/>
<accession>A0A193GDD8</accession>
<proteinExistence type="predicted"/>
<dbReference type="PROSITE" id="PS51257">
    <property type="entry name" value="PROKAR_LIPOPROTEIN"/>
    <property type="match status" value="1"/>
</dbReference>
<name>A0A193GDD8_9BORD</name>
<dbReference type="KEGG" id="bfz:BAU07_09450"/>
<protein>
    <recommendedName>
        <fullName evidence="1">DUF4136 domain-containing protein</fullName>
    </recommendedName>
</protein>
<dbReference type="RefSeq" id="WP_066656537.1">
    <property type="nucleotide sequence ID" value="NZ_CBCSCL010000005.1"/>
</dbReference>
<reference evidence="2 3" key="1">
    <citation type="submission" date="2016-06" db="EMBL/GenBank/DDBJ databases">
        <title>Complete genome sequences of Bordetella bronchialis and Bordetella flabilis.</title>
        <authorList>
            <person name="LiPuma J.J."/>
            <person name="Spilker T."/>
        </authorList>
    </citation>
    <scope>NUCLEOTIDE SEQUENCE [LARGE SCALE GENOMIC DNA]</scope>
    <source>
        <strain evidence="2 3">AU10664</strain>
    </source>
</reference>
<keyword evidence="3" id="KW-1185">Reference proteome</keyword>
<dbReference type="AlphaFoldDB" id="A0A193GDD8"/>
<feature type="domain" description="DUF4136" evidence="1">
    <location>
        <begin position="37"/>
        <end position="199"/>
    </location>
</feature>
<dbReference type="EMBL" id="CP016172">
    <property type="protein sequence ID" value="ANN77294.1"/>
    <property type="molecule type" value="Genomic_DNA"/>
</dbReference>
<gene>
    <name evidence="2" type="ORF">BAU07_09450</name>
</gene>
<dbReference type="Gene3D" id="3.30.160.670">
    <property type="match status" value="1"/>
</dbReference>
<organism evidence="2 3">
    <name type="scientific">Bordetella flabilis</name>
    <dbReference type="NCBI Taxonomy" id="463014"/>
    <lineage>
        <taxon>Bacteria</taxon>
        <taxon>Pseudomonadati</taxon>
        <taxon>Pseudomonadota</taxon>
        <taxon>Betaproteobacteria</taxon>
        <taxon>Burkholderiales</taxon>
        <taxon>Alcaligenaceae</taxon>
        <taxon>Bordetella</taxon>
    </lineage>
</organism>
<evidence type="ECO:0000313" key="2">
    <source>
        <dbReference type="EMBL" id="ANN77294.1"/>
    </source>
</evidence>
<sequence>MYRATLFPARLAQALLALLIVGVLAGCATTQSVSARVTSFQQWPPDSTGQRYRFTYADPSQQNNLEYQSFEDMVRSGISPTGLVEAQAGQPARFDVSFKYGVTQTQTMVRRPYDPYFYGGYGPGFYGGRYWGPWGGYWGPDWVDVPTVAYRNALTVEIRDASQGGKEVYRATAYSVSEGDQLLKVMPYLVRAIFDNFPGNNGSERRVSYTVGR</sequence>
<dbReference type="STRING" id="463014.BAU07_09450"/>
<dbReference type="Proteomes" id="UP000091926">
    <property type="component" value="Chromosome"/>
</dbReference>